<dbReference type="Gene3D" id="3.30.1490.20">
    <property type="entry name" value="ATP-grasp fold, A domain"/>
    <property type="match status" value="1"/>
</dbReference>
<dbReference type="InterPro" id="IPR013815">
    <property type="entry name" value="ATP_grasp_subdomain_1"/>
</dbReference>
<proteinExistence type="predicted"/>
<dbReference type="GO" id="GO:0005524">
    <property type="term" value="F:ATP binding"/>
    <property type="evidence" value="ECO:0007669"/>
    <property type="project" value="InterPro"/>
</dbReference>
<keyword evidence="3" id="KW-1185">Reference proteome</keyword>
<evidence type="ECO:0000259" key="1">
    <source>
        <dbReference type="Pfam" id="PF14397"/>
    </source>
</evidence>
<reference evidence="2 3" key="1">
    <citation type="submission" date="2018-03" db="EMBL/GenBank/DDBJ databases">
        <title>Phenotypic and genomic properties of Cyclonatronum proteinivorum gen. nov., sp. nov., a haloalkaliphilic bacteroidete from soda lakes possessing Na+-translocating rhodopsin.</title>
        <authorList>
            <person name="Toshchakov S.V."/>
            <person name="Korzhenkov A."/>
            <person name="Samarov N.I."/>
            <person name="Kublanov I.V."/>
            <person name="Muntyan M.S."/>
            <person name="Sorokin D.Y."/>
        </authorList>
    </citation>
    <scope>NUCLEOTIDE SEQUENCE [LARGE SCALE GENOMIC DNA]</scope>
    <source>
        <strain evidence="2 3">Omega</strain>
    </source>
</reference>
<dbReference type="OrthoDB" id="6315394at2"/>
<sequence>MSMYLDKLDYFFDIANSSFKYSFNKHKKLKSSMEIYHDFIKWYMQFEEVDRTYFLRGNDVGGSNTIVFPTRMCVKIRNEYNNINSGRDYTIILRDKYLFAKYCAIHNIPTPKTYGLFKNNHLNWLEEPEIGTPLFVKENNGIGGSSLITGKYLGANKLMCNDITIDMFDLSINKTLLIQEKIHQIKTFQDINEHAVNTLKLTTTIVNGKVKTHFGFVRFGTSKSGIMDNLNNGSIFVPVNVASGELGEMGFYKFAYNDPNDIGYAITHPETSKEIVNFKVPYFTEAKKLVEKSHLCFSDVYSIGWDIAFTLSGPILIEANSAWDTSIGQVVAGSNIIEQIFPDNSEIKGFKNKYQYSLYNLK</sequence>
<dbReference type="InterPro" id="IPR039523">
    <property type="entry name" value="RimK-rel_E_lig_ATP-grasp"/>
</dbReference>
<evidence type="ECO:0000313" key="2">
    <source>
        <dbReference type="EMBL" id="AXJ01680.1"/>
    </source>
</evidence>
<accession>A0A345UMH8</accession>
<feature type="domain" description="Alpha-L-glutamate ligase-related protein ATP-grasp" evidence="1">
    <location>
        <begin position="80"/>
        <end position="338"/>
    </location>
</feature>
<dbReference type="EMBL" id="CP027806">
    <property type="protein sequence ID" value="AXJ01680.1"/>
    <property type="molecule type" value="Genomic_DNA"/>
</dbReference>
<evidence type="ECO:0000313" key="3">
    <source>
        <dbReference type="Proteomes" id="UP000254808"/>
    </source>
</evidence>
<protein>
    <submittedName>
        <fullName evidence="2">Sugar-transfer associated ATP-grasp</fullName>
    </submittedName>
</protein>
<organism evidence="2 3">
    <name type="scientific">Cyclonatronum proteinivorum</name>
    <dbReference type="NCBI Taxonomy" id="1457365"/>
    <lineage>
        <taxon>Bacteria</taxon>
        <taxon>Pseudomonadati</taxon>
        <taxon>Balneolota</taxon>
        <taxon>Balneolia</taxon>
        <taxon>Balneolales</taxon>
        <taxon>Cyclonatronaceae</taxon>
        <taxon>Cyclonatronum</taxon>
    </lineage>
</organism>
<dbReference type="Pfam" id="PF14397">
    <property type="entry name" value="ATPgrasp_ST"/>
    <property type="match status" value="1"/>
</dbReference>
<dbReference type="AlphaFoldDB" id="A0A345UMH8"/>
<dbReference type="Proteomes" id="UP000254808">
    <property type="component" value="Chromosome"/>
</dbReference>
<dbReference type="KEGG" id="cprv:CYPRO_2438"/>
<gene>
    <name evidence="2" type="ORF">CYPRO_2438</name>
</gene>
<dbReference type="SUPFAM" id="SSF56059">
    <property type="entry name" value="Glutathione synthetase ATP-binding domain-like"/>
    <property type="match status" value="1"/>
</dbReference>
<name>A0A345UMH8_9BACT</name>